<feature type="compositionally biased region" description="Low complexity" evidence="1">
    <location>
        <begin position="333"/>
        <end position="343"/>
    </location>
</feature>
<proteinExistence type="predicted"/>
<reference evidence="2 3" key="1">
    <citation type="journal article" date="2019" name="Mol. Ecol. Resour.">
        <title>Improving Illumina assemblies with Hi-C and long reads: an example with the North African dromedary.</title>
        <authorList>
            <person name="Elbers J.P."/>
            <person name="Rogers M.F."/>
            <person name="Perelman P.L."/>
            <person name="Proskuryakova A.A."/>
            <person name="Serdyukova N.A."/>
            <person name="Johnson W.E."/>
            <person name="Horin P."/>
            <person name="Corander J."/>
            <person name="Murphy D."/>
            <person name="Burger P.A."/>
        </authorList>
    </citation>
    <scope>NUCLEOTIDE SEQUENCE [LARGE SCALE GENOMIC DNA]</scope>
    <source>
        <strain evidence="2">Drom800</strain>
        <tissue evidence="2">Blood</tissue>
    </source>
</reference>
<evidence type="ECO:0000256" key="1">
    <source>
        <dbReference type="SAM" id="MobiDB-lite"/>
    </source>
</evidence>
<organism evidence="2 3">
    <name type="scientific">Camelus dromedarius</name>
    <name type="common">Dromedary</name>
    <name type="synonym">Arabian camel</name>
    <dbReference type="NCBI Taxonomy" id="9838"/>
    <lineage>
        <taxon>Eukaryota</taxon>
        <taxon>Metazoa</taxon>
        <taxon>Chordata</taxon>
        <taxon>Craniata</taxon>
        <taxon>Vertebrata</taxon>
        <taxon>Euteleostomi</taxon>
        <taxon>Mammalia</taxon>
        <taxon>Eutheria</taxon>
        <taxon>Laurasiatheria</taxon>
        <taxon>Artiodactyla</taxon>
        <taxon>Tylopoda</taxon>
        <taxon>Camelidae</taxon>
        <taxon>Camelus</taxon>
    </lineage>
</organism>
<sequence length="465" mass="49906">MLLFAGNFDPALRFRVHPLPAPRQATARPASRPYCKRRVCPLRQPLSAAFQLCFSDLGTHPGCLARRSDSPIPSRGVTGDVYVNREPTPQTPRHSAGLSLLLNPSPSAEVSARSCKSSPAVQKEQFSPSPKSLMRVGSHNPLLEPKEAKGTSKLTHPESEQGTSFRPVCRRPLRILRAACVQRFRMRFREAEAVRQLLPLGAHHVVVLLEGVFQPQKLGRGKGGSDSLRLSGQSVVQKEALRACVVPCAGHRSPVKGGRPGRGHALLPSRADPAPRSEPPLSWCGSTHGDPGPSRGAKEIPVQLPGTDRRGCTCAAPTQQLPRRVTGFAAALAPRASPSPSRAPKAEEGAARLGPRIGAQDPKKRLSHLSNLWGNFAPGMGGGPCRDRNLAGGCTGFLLPLPPEAPAPPLPCSRELGDASKGIENRAAGTRSGCLQPWKIPITLGWHGGQKRGWQRMRKDSTKLF</sequence>
<dbReference type="AlphaFoldDB" id="A0A5N4DKY0"/>
<gene>
    <name evidence="2" type="ORF">Cadr_000009604</name>
</gene>
<feature type="region of interest" description="Disordered" evidence="1">
    <location>
        <begin position="75"/>
        <end position="165"/>
    </location>
</feature>
<feature type="compositionally biased region" description="Polar residues" evidence="1">
    <location>
        <begin position="102"/>
        <end position="130"/>
    </location>
</feature>
<feature type="region of interest" description="Disordered" evidence="1">
    <location>
        <begin position="333"/>
        <end position="362"/>
    </location>
</feature>
<keyword evidence="3" id="KW-1185">Reference proteome</keyword>
<feature type="region of interest" description="Disordered" evidence="1">
    <location>
        <begin position="253"/>
        <end position="296"/>
    </location>
</feature>
<comment type="caution">
    <text evidence="2">The sequence shown here is derived from an EMBL/GenBank/DDBJ whole genome shotgun (WGS) entry which is preliminary data.</text>
</comment>
<protein>
    <submittedName>
        <fullName evidence="2">Uncharacterized protein</fullName>
    </submittedName>
</protein>
<feature type="compositionally biased region" description="Basic and acidic residues" evidence="1">
    <location>
        <begin position="144"/>
        <end position="159"/>
    </location>
</feature>
<accession>A0A5N4DKY0</accession>
<dbReference type="EMBL" id="JWIN03000011">
    <property type="protein sequence ID" value="KAB1271709.1"/>
    <property type="molecule type" value="Genomic_DNA"/>
</dbReference>
<name>A0A5N4DKY0_CAMDR</name>
<dbReference type="Proteomes" id="UP000299084">
    <property type="component" value="Unassembled WGS sequence"/>
</dbReference>
<evidence type="ECO:0000313" key="3">
    <source>
        <dbReference type="Proteomes" id="UP000299084"/>
    </source>
</evidence>
<evidence type="ECO:0000313" key="2">
    <source>
        <dbReference type="EMBL" id="KAB1271709.1"/>
    </source>
</evidence>